<dbReference type="AlphaFoldDB" id="A0A1H6ATL9"/>
<evidence type="ECO:0000256" key="1">
    <source>
        <dbReference type="SAM" id="Phobius"/>
    </source>
</evidence>
<dbReference type="EMBL" id="FNUZ01000005">
    <property type="protein sequence ID" value="SEG51166.1"/>
    <property type="molecule type" value="Genomic_DNA"/>
</dbReference>
<feature type="transmembrane region" description="Helical" evidence="1">
    <location>
        <begin position="82"/>
        <end position="100"/>
    </location>
</feature>
<sequence length="146" mass="15321">MKLIVYYLIGLVFGVGISISGMANPAKVLNFFDLAGSWDPSLMFVMGGALIVTFIGYRLAFRRSAPLMAPRFEVPTRRDLDLPLIGGSAVFGIGWGIAGFCPGGALPALGTGMIEVAIFVASLIAGLLTARGLRRIGVNALTKSTT</sequence>
<proteinExistence type="predicted"/>
<keyword evidence="1" id="KW-0472">Membrane</keyword>
<keyword evidence="3" id="KW-1185">Reference proteome</keyword>
<accession>A0A1H6ATL9</accession>
<protein>
    <recommendedName>
        <fullName evidence="4">Sulphur transport domain-containing protein</fullName>
    </recommendedName>
</protein>
<dbReference type="OrthoDB" id="9790409at2"/>
<organism evidence="2 3">
    <name type="scientific">Thalassococcus halodurans</name>
    <dbReference type="NCBI Taxonomy" id="373675"/>
    <lineage>
        <taxon>Bacteria</taxon>
        <taxon>Pseudomonadati</taxon>
        <taxon>Pseudomonadota</taxon>
        <taxon>Alphaproteobacteria</taxon>
        <taxon>Rhodobacterales</taxon>
        <taxon>Roseobacteraceae</taxon>
        <taxon>Thalassococcus</taxon>
    </lineage>
</organism>
<evidence type="ECO:0000313" key="2">
    <source>
        <dbReference type="EMBL" id="SEG51166.1"/>
    </source>
</evidence>
<dbReference type="RefSeq" id="WP_103911411.1">
    <property type="nucleotide sequence ID" value="NZ_FNUZ01000005.1"/>
</dbReference>
<dbReference type="Proteomes" id="UP000236752">
    <property type="component" value="Unassembled WGS sequence"/>
</dbReference>
<dbReference type="InterPro" id="IPR046513">
    <property type="entry name" value="DUF6691"/>
</dbReference>
<reference evidence="2 3" key="1">
    <citation type="submission" date="2016-10" db="EMBL/GenBank/DDBJ databases">
        <authorList>
            <person name="de Groot N.N."/>
        </authorList>
    </citation>
    <scope>NUCLEOTIDE SEQUENCE [LARGE SCALE GENOMIC DNA]</scope>
    <source>
        <strain evidence="2 3">DSM 26915</strain>
    </source>
</reference>
<dbReference type="Pfam" id="PF20398">
    <property type="entry name" value="DUF6691"/>
    <property type="match status" value="1"/>
</dbReference>
<evidence type="ECO:0008006" key="4">
    <source>
        <dbReference type="Google" id="ProtNLM"/>
    </source>
</evidence>
<feature type="transmembrane region" description="Helical" evidence="1">
    <location>
        <begin position="43"/>
        <end position="61"/>
    </location>
</feature>
<keyword evidence="1" id="KW-0812">Transmembrane</keyword>
<feature type="transmembrane region" description="Helical" evidence="1">
    <location>
        <begin position="106"/>
        <end position="128"/>
    </location>
</feature>
<feature type="transmembrane region" description="Helical" evidence="1">
    <location>
        <begin position="5"/>
        <end position="23"/>
    </location>
</feature>
<evidence type="ECO:0000313" key="3">
    <source>
        <dbReference type="Proteomes" id="UP000236752"/>
    </source>
</evidence>
<name>A0A1H6ATL9_9RHOB</name>
<keyword evidence="1" id="KW-1133">Transmembrane helix</keyword>
<gene>
    <name evidence="2" type="ORF">SAMN04488045_3115</name>
</gene>